<dbReference type="InterPro" id="IPR033942">
    <property type="entry name" value="IMPase"/>
</dbReference>
<evidence type="ECO:0000256" key="7">
    <source>
        <dbReference type="PIRSR" id="PIRSR600760-2"/>
    </source>
</evidence>
<feature type="binding site" evidence="7">
    <location>
        <position position="83"/>
    </location>
    <ligand>
        <name>Mg(2+)</name>
        <dbReference type="ChEBI" id="CHEBI:18420"/>
        <label>1</label>
        <note>catalytic</note>
    </ligand>
</feature>
<dbReference type="FunFam" id="3.30.540.10:FF:000003">
    <property type="entry name" value="Inositol-1-monophosphatase"/>
    <property type="match status" value="1"/>
</dbReference>
<dbReference type="InterPro" id="IPR020550">
    <property type="entry name" value="Inositol_monophosphatase_CS"/>
</dbReference>
<keyword evidence="6 7" id="KW-0460">Magnesium</keyword>
<dbReference type="PRINTS" id="PR00377">
    <property type="entry name" value="IMPHPHTASES"/>
</dbReference>
<dbReference type="PROSITE" id="PS00630">
    <property type="entry name" value="IMP_2"/>
    <property type="match status" value="1"/>
</dbReference>
<feature type="binding site" evidence="7">
    <location>
        <position position="66"/>
    </location>
    <ligand>
        <name>Mg(2+)</name>
        <dbReference type="ChEBI" id="CHEBI:18420"/>
        <label>1</label>
        <note>catalytic</note>
    </ligand>
</feature>
<organism evidence="9 10">
    <name type="scientific">Caulifigura coniformis</name>
    <dbReference type="NCBI Taxonomy" id="2527983"/>
    <lineage>
        <taxon>Bacteria</taxon>
        <taxon>Pseudomonadati</taxon>
        <taxon>Planctomycetota</taxon>
        <taxon>Planctomycetia</taxon>
        <taxon>Planctomycetales</taxon>
        <taxon>Planctomycetaceae</taxon>
        <taxon>Caulifigura</taxon>
    </lineage>
</organism>
<dbReference type="PANTHER" id="PTHR20854:SF4">
    <property type="entry name" value="INOSITOL-1-MONOPHOSPHATASE-RELATED"/>
    <property type="match status" value="1"/>
</dbReference>
<dbReference type="CDD" id="cd01639">
    <property type="entry name" value="IMPase"/>
    <property type="match status" value="1"/>
</dbReference>
<feature type="binding site" evidence="7">
    <location>
        <position position="86"/>
    </location>
    <ligand>
        <name>Mg(2+)</name>
        <dbReference type="ChEBI" id="CHEBI:18420"/>
        <label>1</label>
        <note>catalytic</note>
    </ligand>
</feature>
<dbReference type="KEGG" id="ccos:Pan44_06280"/>
<comment type="cofactor">
    <cofactor evidence="2 7 8">
        <name>Mg(2+)</name>
        <dbReference type="ChEBI" id="CHEBI:18420"/>
    </cofactor>
</comment>
<dbReference type="FunCoup" id="A0A517S944">
    <property type="interactions" value="484"/>
</dbReference>
<keyword evidence="4 7" id="KW-0479">Metal-binding</keyword>
<dbReference type="PRINTS" id="PR01959">
    <property type="entry name" value="SBIMPHPHTASE"/>
</dbReference>
<feature type="binding site" evidence="7">
    <location>
        <position position="210"/>
    </location>
    <ligand>
        <name>Mg(2+)</name>
        <dbReference type="ChEBI" id="CHEBI:18420"/>
        <label>1</label>
        <note>catalytic</note>
    </ligand>
</feature>
<dbReference type="InParanoid" id="A0A517S944"/>
<evidence type="ECO:0000256" key="5">
    <source>
        <dbReference type="ARBA" id="ARBA00022801"/>
    </source>
</evidence>
<dbReference type="Pfam" id="PF00459">
    <property type="entry name" value="Inositol_P"/>
    <property type="match status" value="1"/>
</dbReference>
<dbReference type="PROSITE" id="PS00629">
    <property type="entry name" value="IMP_1"/>
    <property type="match status" value="1"/>
</dbReference>
<dbReference type="GO" id="GO:0046872">
    <property type="term" value="F:metal ion binding"/>
    <property type="evidence" value="ECO:0007669"/>
    <property type="project" value="UniProtKB-KW"/>
</dbReference>
<dbReference type="EMBL" id="CP036271">
    <property type="protein sequence ID" value="QDT52616.1"/>
    <property type="molecule type" value="Genomic_DNA"/>
</dbReference>
<dbReference type="SUPFAM" id="SSF56655">
    <property type="entry name" value="Carbohydrate phosphatase"/>
    <property type="match status" value="1"/>
</dbReference>
<dbReference type="InterPro" id="IPR020583">
    <property type="entry name" value="Inositol_monoP_metal-BS"/>
</dbReference>
<accession>A0A517S944</accession>
<evidence type="ECO:0000256" key="1">
    <source>
        <dbReference type="ARBA" id="ARBA00001033"/>
    </source>
</evidence>
<dbReference type="RefSeq" id="WP_145027121.1">
    <property type="nucleotide sequence ID" value="NZ_CP036271.1"/>
</dbReference>
<dbReference type="InterPro" id="IPR000760">
    <property type="entry name" value="Inositol_monophosphatase-like"/>
</dbReference>
<comment type="catalytic activity">
    <reaction evidence="1 8">
        <text>a myo-inositol phosphate + H2O = myo-inositol + phosphate</text>
        <dbReference type="Rhea" id="RHEA:24056"/>
        <dbReference type="ChEBI" id="CHEBI:15377"/>
        <dbReference type="ChEBI" id="CHEBI:17268"/>
        <dbReference type="ChEBI" id="CHEBI:43474"/>
        <dbReference type="ChEBI" id="CHEBI:84139"/>
        <dbReference type="EC" id="3.1.3.25"/>
    </reaction>
</comment>
<dbReference type="GO" id="GO:0007165">
    <property type="term" value="P:signal transduction"/>
    <property type="evidence" value="ECO:0007669"/>
    <property type="project" value="TreeGrafter"/>
</dbReference>
<dbReference type="GO" id="GO:0006020">
    <property type="term" value="P:inositol metabolic process"/>
    <property type="evidence" value="ECO:0007669"/>
    <property type="project" value="TreeGrafter"/>
</dbReference>
<keyword evidence="10" id="KW-1185">Reference proteome</keyword>
<dbReference type="OrthoDB" id="9772456at2"/>
<proteinExistence type="inferred from homology"/>
<reference evidence="9 10" key="1">
    <citation type="submission" date="2019-02" db="EMBL/GenBank/DDBJ databases">
        <title>Deep-cultivation of Planctomycetes and their phenomic and genomic characterization uncovers novel biology.</title>
        <authorList>
            <person name="Wiegand S."/>
            <person name="Jogler M."/>
            <person name="Boedeker C."/>
            <person name="Pinto D."/>
            <person name="Vollmers J."/>
            <person name="Rivas-Marin E."/>
            <person name="Kohn T."/>
            <person name="Peeters S.H."/>
            <person name="Heuer A."/>
            <person name="Rast P."/>
            <person name="Oberbeckmann S."/>
            <person name="Bunk B."/>
            <person name="Jeske O."/>
            <person name="Meyerdierks A."/>
            <person name="Storesund J.E."/>
            <person name="Kallscheuer N."/>
            <person name="Luecker S."/>
            <person name="Lage O.M."/>
            <person name="Pohl T."/>
            <person name="Merkel B.J."/>
            <person name="Hornburger P."/>
            <person name="Mueller R.-W."/>
            <person name="Bruemmer F."/>
            <person name="Labrenz M."/>
            <person name="Spormann A.M."/>
            <person name="Op den Camp H."/>
            <person name="Overmann J."/>
            <person name="Amann R."/>
            <person name="Jetten M.S.M."/>
            <person name="Mascher T."/>
            <person name="Medema M.H."/>
            <person name="Devos D.P."/>
            <person name="Kaster A.-K."/>
            <person name="Ovreas L."/>
            <person name="Rohde M."/>
            <person name="Galperin M.Y."/>
            <person name="Jogler C."/>
        </authorList>
    </citation>
    <scope>NUCLEOTIDE SEQUENCE [LARGE SCALE GENOMIC DNA]</scope>
    <source>
        <strain evidence="9 10">Pan44</strain>
    </source>
</reference>
<protein>
    <recommendedName>
        <fullName evidence="8">Inositol-1-monophosphatase</fullName>
        <ecNumber evidence="8">3.1.3.25</ecNumber>
    </recommendedName>
</protein>
<evidence type="ECO:0000256" key="8">
    <source>
        <dbReference type="RuleBase" id="RU364068"/>
    </source>
</evidence>
<evidence type="ECO:0000256" key="4">
    <source>
        <dbReference type="ARBA" id="ARBA00022723"/>
    </source>
</evidence>
<dbReference type="PANTHER" id="PTHR20854">
    <property type="entry name" value="INOSITOL MONOPHOSPHATASE"/>
    <property type="match status" value="1"/>
</dbReference>
<evidence type="ECO:0000313" key="9">
    <source>
        <dbReference type="EMBL" id="QDT52616.1"/>
    </source>
</evidence>
<name>A0A517S944_9PLAN</name>
<evidence type="ECO:0000313" key="10">
    <source>
        <dbReference type="Proteomes" id="UP000315700"/>
    </source>
</evidence>
<evidence type="ECO:0000256" key="3">
    <source>
        <dbReference type="ARBA" id="ARBA00009759"/>
    </source>
</evidence>
<sequence length="260" mass="27636">MTPKQLQTVAEQAARIGGAILQDWAGRITPKEKSPKNLVTEADFASQKAIGEFLTQECPGHDFLGEEDVGPASTTSDYRWIVDPLDGTSNYVHRFPFYAVSIGVEHRGQLVAGAIFDPTRNEMFAASLGGGATLNGHRIEPSATGPLASALVIASLPVKTGPESPEVRRFLRVLTRAQSLQRTGSAALNLCYVAAGRMDGFWSTSLKPWDMAAGVLILLEAGGRVTGINGGPFNVDVSDLLATNGNPLHEELAELLPGVD</sequence>
<comment type="similarity">
    <text evidence="3 8">Belongs to the inositol monophosphatase superfamily.</text>
</comment>
<keyword evidence="5 8" id="KW-0378">Hydrolase</keyword>
<dbReference type="AlphaFoldDB" id="A0A517S944"/>
<evidence type="ECO:0000256" key="2">
    <source>
        <dbReference type="ARBA" id="ARBA00001946"/>
    </source>
</evidence>
<dbReference type="GO" id="GO:0046854">
    <property type="term" value="P:phosphatidylinositol phosphate biosynthetic process"/>
    <property type="evidence" value="ECO:0007669"/>
    <property type="project" value="InterPro"/>
</dbReference>
<dbReference type="InterPro" id="IPR022337">
    <property type="entry name" value="Inositol_monophosphatase_SuhB"/>
</dbReference>
<dbReference type="Gene3D" id="3.40.190.80">
    <property type="match status" value="1"/>
</dbReference>
<gene>
    <name evidence="9" type="primary">suhB_2</name>
    <name evidence="9" type="ORF">Pan44_06280</name>
</gene>
<dbReference type="Proteomes" id="UP000315700">
    <property type="component" value="Chromosome"/>
</dbReference>
<dbReference type="GO" id="GO:0008934">
    <property type="term" value="F:inositol monophosphate 1-phosphatase activity"/>
    <property type="evidence" value="ECO:0007669"/>
    <property type="project" value="InterPro"/>
</dbReference>
<dbReference type="Gene3D" id="3.30.540.10">
    <property type="entry name" value="Fructose-1,6-Bisphosphatase, subunit A, domain 1"/>
    <property type="match status" value="1"/>
</dbReference>
<evidence type="ECO:0000256" key="6">
    <source>
        <dbReference type="ARBA" id="ARBA00022842"/>
    </source>
</evidence>
<feature type="binding site" evidence="7">
    <location>
        <position position="85"/>
    </location>
    <ligand>
        <name>Mg(2+)</name>
        <dbReference type="ChEBI" id="CHEBI:18420"/>
        <label>1</label>
        <note>catalytic</note>
    </ligand>
</feature>
<dbReference type="EC" id="3.1.3.25" evidence="8"/>